<dbReference type="PANTHER" id="PTHR43157">
    <property type="entry name" value="PHOSPHATIDYLINOSITOL-GLYCAN BIOSYNTHESIS CLASS F PROTEIN-RELATED"/>
    <property type="match status" value="1"/>
</dbReference>
<dbReference type="GO" id="GO:0016491">
    <property type="term" value="F:oxidoreductase activity"/>
    <property type="evidence" value="ECO:0007669"/>
    <property type="project" value="UniProtKB-KW"/>
</dbReference>
<evidence type="ECO:0000313" key="3">
    <source>
        <dbReference type="Proteomes" id="UP000008063"/>
    </source>
</evidence>
<dbReference type="HOGENOM" id="CLU_2623105_0_0_1"/>
<gene>
    <name evidence="2" type="ORF">SERLA73DRAFT_61239</name>
</gene>
<dbReference type="InParanoid" id="F8Q9H6"/>
<sequence>MSFCAAILWFSKALPPQYKFAAEHIPDLLGKIIIVTGANTGIGKETDKGGDYVLLEHNAKVYIAARNQTQSEDAIRELKEKTFGIPRI</sequence>
<dbReference type="PANTHER" id="PTHR43157:SF31">
    <property type="entry name" value="PHOSPHATIDYLINOSITOL-GLYCAN BIOSYNTHESIS CLASS F PROTEIN"/>
    <property type="match status" value="1"/>
</dbReference>
<dbReference type="Proteomes" id="UP000008063">
    <property type="component" value="Unassembled WGS sequence"/>
</dbReference>
<proteinExistence type="predicted"/>
<dbReference type="EMBL" id="GL945486">
    <property type="protein sequence ID" value="EGN95231.1"/>
    <property type="molecule type" value="Genomic_DNA"/>
</dbReference>
<protein>
    <submittedName>
        <fullName evidence="2">Uncharacterized protein</fullName>
    </submittedName>
</protein>
<dbReference type="Gene3D" id="3.40.50.720">
    <property type="entry name" value="NAD(P)-binding Rossmann-like Domain"/>
    <property type="match status" value="1"/>
</dbReference>
<dbReference type="AlphaFoldDB" id="F8Q9H6"/>
<evidence type="ECO:0000256" key="1">
    <source>
        <dbReference type="ARBA" id="ARBA00023002"/>
    </source>
</evidence>
<accession>F8Q9H6</accession>
<name>F8Q9H6_SERL3</name>
<reference evidence="3" key="1">
    <citation type="journal article" date="2011" name="Science">
        <title>The plant cell wall-decomposing machinery underlies the functional diversity of forest fungi.</title>
        <authorList>
            <person name="Eastwood D.C."/>
            <person name="Floudas D."/>
            <person name="Binder M."/>
            <person name="Majcherczyk A."/>
            <person name="Schneider P."/>
            <person name="Aerts A."/>
            <person name="Asiegbu F.O."/>
            <person name="Baker S.E."/>
            <person name="Barry K."/>
            <person name="Bendiksby M."/>
            <person name="Blumentritt M."/>
            <person name="Coutinho P.M."/>
            <person name="Cullen D."/>
            <person name="de Vries R.P."/>
            <person name="Gathman A."/>
            <person name="Goodell B."/>
            <person name="Henrissat B."/>
            <person name="Ihrmark K."/>
            <person name="Kauserud H."/>
            <person name="Kohler A."/>
            <person name="LaButti K."/>
            <person name="Lapidus A."/>
            <person name="Lavin J.L."/>
            <person name="Lee Y.-H."/>
            <person name="Lindquist E."/>
            <person name="Lilly W."/>
            <person name="Lucas S."/>
            <person name="Morin E."/>
            <person name="Murat C."/>
            <person name="Oguiza J.A."/>
            <person name="Park J."/>
            <person name="Pisabarro A.G."/>
            <person name="Riley R."/>
            <person name="Rosling A."/>
            <person name="Salamov A."/>
            <person name="Schmidt O."/>
            <person name="Schmutz J."/>
            <person name="Skrede I."/>
            <person name="Stenlid J."/>
            <person name="Wiebenga A."/>
            <person name="Xie X."/>
            <person name="Kuees U."/>
            <person name="Hibbett D.S."/>
            <person name="Hoffmeister D."/>
            <person name="Hoegberg N."/>
            <person name="Martin F."/>
            <person name="Grigoriev I.V."/>
            <person name="Watkinson S.C."/>
        </authorList>
    </citation>
    <scope>NUCLEOTIDE SEQUENCE [LARGE SCALE GENOMIC DNA]</scope>
    <source>
        <strain evidence="3">strain S7.3</strain>
    </source>
</reference>
<dbReference type="STRING" id="936435.F8Q9H6"/>
<keyword evidence="1" id="KW-0560">Oxidoreductase</keyword>
<organism evidence="3">
    <name type="scientific">Serpula lacrymans var. lacrymans (strain S7.3)</name>
    <name type="common">Dry rot fungus</name>
    <dbReference type="NCBI Taxonomy" id="936435"/>
    <lineage>
        <taxon>Eukaryota</taxon>
        <taxon>Fungi</taxon>
        <taxon>Dikarya</taxon>
        <taxon>Basidiomycota</taxon>
        <taxon>Agaricomycotina</taxon>
        <taxon>Agaricomycetes</taxon>
        <taxon>Agaricomycetidae</taxon>
        <taxon>Boletales</taxon>
        <taxon>Coniophorineae</taxon>
        <taxon>Serpulaceae</taxon>
        <taxon>Serpula</taxon>
    </lineage>
</organism>
<dbReference type="SUPFAM" id="SSF51735">
    <property type="entry name" value="NAD(P)-binding Rossmann-fold domains"/>
    <property type="match status" value="1"/>
</dbReference>
<keyword evidence="3" id="KW-1185">Reference proteome</keyword>
<evidence type="ECO:0000313" key="2">
    <source>
        <dbReference type="EMBL" id="EGN95231.1"/>
    </source>
</evidence>
<dbReference type="OrthoDB" id="191139at2759"/>
<dbReference type="InterPro" id="IPR036291">
    <property type="entry name" value="NAD(P)-bd_dom_sf"/>
</dbReference>